<feature type="region of interest" description="Disordered" evidence="1">
    <location>
        <begin position="150"/>
        <end position="189"/>
    </location>
</feature>
<reference evidence="2" key="2">
    <citation type="submission" date="2023-05" db="EMBL/GenBank/DDBJ databases">
        <authorList>
            <consortium name="Lawrence Berkeley National Laboratory"/>
            <person name="Steindorff A."/>
            <person name="Hensen N."/>
            <person name="Bonometti L."/>
            <person name="Westerberg I."/>
            <person name="Brannstrom I.O."/>
            <person name="Guillou S."/>
            <person name="Cros-Aarteil S."/>
            <person name="Calhoun S."/>
            <person name="Haridas S."/>
            <person name="Kuo A."/>
            <person name="Mondo S."/>
            <person name="Pangilinan J."/>
            <person name="Riley R."/>
            <person name="Labutti K."/>
            <person name="Andreopoulos B."/>
            <person name="Lipzen A."/>
            <person name="Chen C."/>
            <person name="Yanf M."/>
            <person name="Daum C."/>
            <person name="Ng V."/>
            <person name="Clum A."/>
            <person name="Ohm R."/>
            <person name="Martin F."/>
            <person name="Silar P."/>
            <person name="Natvig D."/>
            <person name="Lalanne C."/>
            <person name="Gautier V."/>
            <person name="Ament-Velasquez S.L."/>
            <person name="Kruys A."/>
            <person name="Hutchinson M.I."/>
            <person name="Powell A.J."/>
            <person name="Barry K."/>
            <person name="Miller A.N."/>
            <person name="Grigoriev I.V."/>
            <person name="Debuchy R."/>
            <person name="Gladieux P."/>
            <person name="Thoren M.H."/>
            <person name="Johannesson H."/>
        </authorList>
    </citation>
    <scope>NUCLEOTIDE SEQUENCE</scope>
    <source>
        <strain evidence="2">CBS 315.58</strain>
    </source>
</reference>
<protein>
    <submittedName>
        <fullName evidence="2">Uncharacterized protein</fullName>
    </submittedName>
</protein>
<dbReference type="EMBL" id="MU863875">
    <property type="protein sequence ID" value="KAK4205590.1"/>
    <property type="molecule type" value="Genomic_DNA"/>
</dbReference>
<comment type="caution">
    <text evidence="2">The sequence shown here is derived from an EMBL/GenBank/DDBJ whole genome shotgun (WGS) entry which is preliminary data.</text>
</comment>
<sequence length="220" mass="24316">MDLSPHSHLTTPIPATSAGSATIMNNPSQYSSEDEELRELKATVSQLLGELTEPVIEHSAPVLPHEQPENVAAPVTASQFKTDGKTEEQIKAEKKAAIKARKRFTDHLNINRKIEVKPRQMEAKNKANAGAVENAGEVQLPQEARAVNDAQKHSEVQIPKEVTLNNEGKMSGEVQLPNDAENPGENEMPDYAEQWRADGNMEFDFDAYLEEELRSFAASM</sequence>
<evidence type="ECO:0000313" key="2">
    <source>
        <dbReference type="EMBL" id="KAK4205590.1"/>
    </source>
</evidence>
<feature type="compositionally biased region" description="Polar residues" evidence="1">
    <location>
        <begin position="7"/>
        <end position="31"/>
    </location>
</feature>
<evidence type="ECO:0000313" key="3">
    <source>
        <dbReference type="Proteomes" id="UP001303160"/>
    </source>
</evidence>
<gene>
    <name evidence="2" type="ORF">QBC40DRAFT_291621</name>
</gene>
<organism evidence="2 3">
    <name type="scientific">Triangularia verruculosa</name>
    <dbReference type="NCBI Taxonomy" id="2587418"/>
    <lineage>
        <taxon>Eukaryota</taxon>
        <taxon>Fungi</taxon>
        <taxon>Dikarya</taxon>
        <taxon>Ascomycota</taxon>
        <taxon>Pezizomycotina</taxon>
        <taxon>Sordariomycetes</taxon>
        <taxon>Sordariomycetidae</taxon>
        <taxon>Sordariales</taxon>
        <taxon>Podosporaceae</taxon>
        <taxon>Triangularia</taxon>
    </lineage>
</organism>
<evidence type="ECO:0000256" key="1">
    <source>
        <dbReference type="SAM" id="MobiDB-lite"/>
    </source>
</evidence>
<name>A0AAN6XS50_9PEZI</name>
<keyword evidence="3" id="KW-1185">Reference proteome</keyword>
<proteinExistence type="predicted"/>
<dbReference type="AlphaFoldDB" id="A0AAN6XS50"/>
<reference evidence="2" key="1">
    <citation type="journal article" date="2023" name="Mol. Phylogenet. Evol.">
        <title>Genome-scale phylogeny and comparative genomics of the fungal order Sordariales.</title>
        <authorList>
            <person name="Hensen N."/>
            <person name="Bonometti L."/>
            <person name="Westerberg I."/>
            <person name="Brannstrom I.O."/>
            <person name="Guillou S."/>
            <person name="Cros-Aarteil S."/>
            <person name="Calhoun S."/>
            <person name="Haridas S."/>
            <person name="Kuo A."/>
            <person name="Mondo S."/>
            <person name="Pangilinan J."/>
            <person name="Riley R."/>
            <person name="LaButti K."/>
            <person name="Andreopoulos B."/>
            <person name="Lipzen A."/>
            <person name="Chen C."/>
            <person name="Yan M."/>
            <person name="Daum C."/>
            <person name="Ng V."/>
            <person name="Clum A."/>
            <person name="Steindorff A."/>
            <person name="Ohm R.A."/>
            <person name="Martin F."/>
            <person name="Silar P."/>
            <person name="Natvig D.O."/>
            <person name="Lalanne C."/>
            <person name="Gautier V."/>
            <person name="Ament-Velasquez S.L."/>
            <person name="Kruys A."/>
            <person name="Hutchinson M.I."/>
            <person name="Powell A.J."/>
            <person name="Barry K."/>
            <person name="Miller A.N."/>
            <person name="Grigoriev I.V."/>
            <person name="Debuchy R."/>
            <person name="Gladieux P."/>
            <person name="Hiltunen Thoren M."/>
            <person name="Johannesson H."/>
        </authorList>
    </citation>
    <scope>NUCLEOTIDE SEQUENCE</scope>
    <source>
        <strain evidence="2">CBS 315.58</strain>
    </source>
</reference>
<accession>A0AAN6XS50</accession>
<feature type="region of interest" description="Disordered" evidence="1">
    <location>
        <begin position="1"/>
        <end position="36"/>
    </location>
</feature>
<dbReference type="Proteomes" id="UP001303160">
    <property type="component" value="Unassembled WGS sequence"/>
</dbReference>